<evidence type="ECO:0000256" key="3">
    <source>
        <dbReference type="ARBA" id="ARBA00022806"/>
    </source>
</evidence>
<name>A0A4R7S4K8_9BACT</name>
<dbReference type="PROSITE" id="PS51198">
    <property type="entry name" value="UVRD_HELICASE_ATP_BIND"/>
    <property type="match status" value="1"/>
</dbReference>
<feature type="binding site" evidence="6">
    <location>
        <begin position="36"/>
        <end position="43"/>
    </location>
    <ligand>
        <name>ATP</name>
        <dbReference type="ChEBI" id="CHEBI:30616"/>
    </ligand>
</feature>
<dbReference type="GO" id="GO:0043138">
    <property type="term" value="F:3'-5' DNA helicase activity"/>
    <property type="evidence" value="ECO:0007669"/>
    <property type="project" value="TreeGrafter"/>
</dbReference>
<feature type="domain" description="UvrD-like helicase ATP-binding" evidence="7">
    <location>
        <begin position="15"/>
        <end position="312"/>
    </location>
</feature>
<dbReference type="Gene3D" id="3.40.50.300">
    <property type="entry name" value="P-loop containing nucleotide triphosphate hydrolases"/>
    <property type="match status" value="1"/>
</dbReference>
<keyword evidence="4 6" id="KW-0067">ATP-binding</keyword>
<dbReference type="PANTHER" id="PTHR11070">
    <property type="entry name" value="UVRD / RECB / PCRA DNA HELICASE FAMILY MEMBER"/>
    <property type="match status" value="1"/>
</dbReference>
<evidence type="ECO:0000256" key="6">
    <source>
        <dbReference type="PROSITE-ProRule" id="PRU00560"/>
    </source>
</evidence>
<dbReference type="RefSeq" id="WP_133794647.1">
    <property type="nucleotide sequence ID" value="NZ_SOCA01000002.1"/>
</dbReference>
<dbReference type="AlphaFoldDB" id="A0A4R7S4K8"/>
<keyword evidence="3 6" id="KW-0347">Helicase</keyword>
<evidence type="ECO:0000259" key="7">
    <source>
        <dbReference type="PROSITE" id="PS51198"/>
    </source>
</evidence>
<accession>A0A4R7S4K8</accession>
<organism evidence="8 9">
    <name type="scientific">Prosthecobacter fusiformis</name>
    <dbReference type="NCBI Taxonomy" id="48464"/>
    <lineage>
        <taxon>Bacteria</taxon>
        <taxon>Pseudomonadati</taxon>
        <taxon>Verrucomicrobiota</taxon>
        <taxon>Verrucomicrobiia</taxon>
        <taxon>Verrucomicrobiales</taxon>
        <taxon>Verrucomicrobiaceae</taxon>
        <taxon>Prosthecobacter</taxon>
    </lineage>
</organism>
<reference evidence="8 9" key="1">
    <citation type="submission" date="2019-03" db="EMBL/GenBank/DDBJ databases">
        <title>Genomic Encyclopedia of Archaeal and Bacterial Type Strains, Phase II (KMG-II): from individual species to whole genera.</title>
        <authorList>
            <person name="Goeker M."/>
        </authorList>
    </citation>
    <scope>NUCLEOTIDE SEQUENCE [LARGE SCALE GENOMIC DNA]</scope>
    <source>
        <strain evidence="8 9">ATCC 25309</strain>
    </source>
</reference>
<proteinExistence type="predicted"/>
<keyword evidence="9" id="KW-1185">Reference proteome</keyword>
<dbReference type="OrthoDB" id="1100019at2"/>
<dbReference type="SUPFAM" id="SSF52540">
    <property type="entry name" value="P-loop containing nucleoside triphosphate hydrolases"/>
    <property type="match status" value="1"/>
</dbReference>
<evidence type="ECO:0000256" key="2">
    <source>
        <dbReference type="ARBA" id="ARBA00022801"/>
    </source>
</evidence>
<dbReference type="InterPro" id="IPR027417">
    <property type="entry name" value="P-loop_NTPase"/>
</dbReference>
<keyword evidence="2 6" id="KW-0378">Hydrolase</keyword>
<evidence type="ECO:0000256" key="4">
    <source>
        <dbReference type="ARBA" id="ARBA00022840"/>
    </source>
</evidence>
<dbReference type="Pfam" id="PF13245">
    <property type="entry name" value="AAA_19"/>
    <property type="match status" value="1"/>
</dbReference>
<dbReference type="GO" id="GO:0003677">
    <property type="term" value="F:DNA binding"/>
    <property type="evidence" value="ECO:0007669"/>
    <property type="project" value="InterPro"/>
</dbReference>
<sequence>MSTDLILPSNDRDAGVVEEICGYLTEDPPRSYFLFAGAGSGKTRTLVEVLRRMTGVVEHEKGGQLALRLRMYGRSIRVITYTKNAVAVINGRLGDNSLVGVSTIHAFCWELISGFNDDIRAALIALKEIQFEKIRFEALAKPRGITPVKQRDLDEITAEIEAIRSIAVFIYHPDRESHGPGALAHHNVLDATAWLLNNRPTLRTILKDRYPIVLIDESQDTMKGVLDALMGLAEPRGSGLTLGLLGDHRQRIYTDGHSDLPSRVPSNWATPELQMNHRSQQRIVTLINRIWVAKLEGRTQPANGVEQHWRTEKTGGLVRLFVGSTSLSSENKVLGERWCADQMRVESGSAAWNDGEHQVLALEHKLVAMRGSFLDVYGAMALLDPNAAAPSGSGENKGPAVAKFLLNELAELELCVGRDGYIDEFKLTEVLRRHGRLEIMPGDAVARASRVAEILQGIREFGVACVNPASTIGEIIAPVLTAKIFEIDHRLLEAHADKSAPPTAPTRGQEESKLDRMRRGWCALFASPWPQLQKYRNYLAGNSVLATHQVVKGSEYPDVMVVMDDVSAGGFLISYDKIFGGKDLSDTDKDNAGIGKETTIDRTLRLLYVTCSRARETLALVLWSSDTTAALARIQDSGWFSLDEVREIPDPPFTTQTP</sequence>
<dbReference type="EMBL" id="SOCA01000002">
    <property type="protein sequence ID" value="TDU73264.1"/>
    <property type="molecule type" value="Genomic_DNA"/>
</dbReference>
<gene>
    <name evidence="8" type="ORF">EI77_01733</name>
</gene>
<dbReference type="InterPro" id="IPR000212">
    <property type="entry name" value="DNA_helicase_UvrD/REP"/>
</dbReference>
<evidence type="ECO:0000256" key="1">
    <source>
        <dbReference type="ARBA" id="ARBA00022741"/>
    </source>
</evidence>
<dbReference type="PANTHER" id="PTHR11070:SF2">
    <property type="entry name" value="ATP-DEPENDENT DNA HELICASE SRS2"/>
    <property type="match status" value="1"/>
</dbReference>
<evidence type="ECO:0000256" key="5">
    <source>
        <dbReference type="ARBA" id="ARBA00034923"/>
    </source>
</evidence>
<dbReference type="Proteomes" id="UP000295662">
    <property type="component" value="Unassembled WGS sequence"/>
</dbReference>
<dbReference type="GO" id="GO:0016787">
    <property type="term" value="F:hydrolase activity"/>
    <property type="evidence" value="ECO:0007669"/>
    <property type="project" value="UniProtKB-UniRule"/>
</dbReference>
<comment type="caution">
    <text evidence="8">The sequence shown here is derived from an EMBL/GenBank/DDBJ whole genome shotgun (WGS) entry which is preliminary data.</text>
</comment>
<protein>
    <recommendedName>
        <fullName evidence="5">DNA 3'-5' helicase II</fullName>
    </recommendedName>
</protein>
<dbReference type="GO" id="GO:0005524">
    <property type="term" value="F:ATP binding"/>
    <property type="evidence" value="ECO:0007669"/>
    <property type="project" value="UniProtKB-UniRule"/>
</dbReference>
<dbReference type="GO" id="GO:0000725">
    <property type="term" value="P:recombinational repair"/>
    <property type="evidence" value="ECO:0007669"/>
    <property type="project" value="TreeGrafter"/>
</dbReference>
<evidence type="ECO:0000313" key="8">
    <source>
        <dbReference type="EMBL" id="TDU73264.1"/>
    </source>
</evidence>
<evidence type="ECO:0000313" key="9">
    <source>
        <dbReference type="Proteomes" id="UP000295662"/>
    </source>
</evidence>
<keyword evidence="1 6" id="KW-0547">Nucleotide-binding</keyword>
<dbReference type="InterPro" id="IPR014016">
    <property type="entry name" value="UvrD-like_ATP-bd"/>
</dbReference>